<dbReference type="EMBL" id="CAADRA010005913">
    <property type="protein sequence ID" value="VFT93299.1"/>
    <property type="molecule type" value="Genomic_DNA"/>
</dbReference>
<keyword evidence="1" id="KW-0472">Membrane</keyword>
<organism evidence="3 4">
    <name type="scientific">Aphanomyces stellatus</name>
    <dbReference type="NCBI Taxonomy" id="120398"/>
    <lineage>
        <taxon>Eukaryota</taxon>
        <taxon>Sar</taxon>
        <taxon>Stramenopiles</taxon>
        <taxon>Oomycota</taxon>
        <taxon>Saprolegniomycetes</taxon>
        <taxon>Saprolegniales</taxon>
        <taxon>Verrucalvaceae</taxon>
        <taxon>Aphanomyces</taxon>
    </lineage>
</organism>
<keyword evidence="4" id="KW-1185">Reference proteome</keyword>
<reference evidence="2" key="2">
    <citation type="submission" date="2019-06" db="EMBL/GenBank/DDBJ databases">
        <title>Genomics analysis of Aphanomyces spp. identifies a new class of oomycete effector associated with host adaptation.</title>
        <authorList>
            <person name="Gaulin E."/>
        </authorList>
    </citation>
    <scope>NUCLEOTIDE SEQUENCE</scope>
    <source>
        <strain evidence="2">CBS 578.67</strain>
    </source>
</reference>
<evidence type="ECO:0000313" key="3">
    <source>
        <dbReference type="EMBL" id="VFT93299.1"/>
    </source>
</evidence>
<feature type="transmembrane region" description="Helical" evidence="1">
    <location>
        <begin position="163"/>
        <end position="185"/>
    </location>
</feature>
<dbReference type="EMBL" id="VJMH01005892">
    <property type="protein sequence ID" value="KAF0692394.1"/>
    <property type="molecule type" value="Genomic_DNA"/>
</dbReference>
<name>A0A485L602_9STRA</name>
<dbReference type="AlphaFoldDB" id="A0A485L602"/>
<evidence type="ECO:0000313" key="4">
    <source>
        <dbReference type="Proteomes" id="UP000332933"/>
    </source>
</evidence>
<dbReference type="Proteomes" id="UP000332933">
    <property type="component" value="Unassembled WGS sequence"/>
</dbReference>
<evidence type="ECO:0000256" key="1">
    <source>
        <dbReference type="SAM" id="Phobius"/>
    </source>
</evidence>
<protein>
    <submittedName>
        <fullName evidence="3">Aste57867_16525 protein</fullName>
    </submittedName>
</protein>
<evidence type="ECO:0000313" key="2">
    <source>
        <dbReference type="EMBL" id="KAF0692394.1"/>
    </source>
</evidence>
<sequence length="268" mass="29512">MIGLSLVALTYVAVARGRVEVLNLFELNRVGAIVWVGRPLLLARALTALSLLSTSTLQLVVQSSGLASFSVPTNAWYKTVLAANEVTWLAAVVNDVALVFTQEYSYYFITPNSVLVWLITAATSFAAPVDHDLRLAKSCVFGQVDFDVVCASATLTIGYLPRLALLCGIVVGCTVVSYMTTRLLLRRRTVTASTHSVLLYAGAKYLFATAKWVNHDDGVYYIDRMSASLNGLLTLRVGHTMYAFDIKLWRVFHVEVDDADDWAFPLFE</sequence>
<gene>
    <name evidence="3" type="primary">Aste57867_16525</name>
    <name evidence="2" type="ORF">As57867_016468</name>
    <name evidence="3" type="ORF">ASTE57867_16525</name>
</gene>
<proteinExistence type="predicted"/>
<keyword evidence="1" id="KW-0812">Transmembrane</keyword>
<keyword evidence="1" id="KW-1133">Transmembrane helix</keyword>
<reference evidence="3 4" key="1">
    <citation type="submission" date="2019-03" db="EMBL/GenBank/DDBJ databases">
        <authorList>
            <person name="Gaulin E."/>
            <person name="Dumas B."/>
        </authorList>
    </citation>
    <scope>NUCLEOTIDE SEQUENCE [LARGE SCALE GENOMIC DNA]</scope>
    <source>
        <strain evidence="3">CBS 568.67</strain>
    </source>
</reference>
<feature type="transmembrane region" description="Helical" evidence="1">
    <location>
        <begin position="106"/>
        <end position="127"/>
    </location>
</feature>
<accession>A0A485L602</accession>